<feature type="transmembrane region" description="Helical" evidence="1">
    <location>
        <begin position="43"/>
        <end position="59"/>
    </location>
</feature>
<name>A0A1C0ZR38_9BACL</name>
<proteinExistence type="predicted"/>
<keyword evidence="1" id="KW-0472">Membrane</keyword>
<protein>
    <recommendedName>
        <fullName evidence="4">DUF5673 domain-containing protein</fullName>
    </recommendedName>
</protein>
<organism evidence="2 3">
    <name type="scientific">Paenibacillus pectinilyticus</name>
    <dbReference type="NCBI Taxonomy" id="512399"/>
    <lineage>
        <taxon>Bacteria</taxon>
        <taxon>Bacillati</taxon>
        <taxon>Bacillota</taxon>
        <taxon>Bacilli</taxon>
        <taxon>Bacillales</taxon>
        <taxon>Paenibacillaceae</taxon>
        <taxon>Paenibacillus</taxon>
    </lineage>
</organism>
<keyword evidence="3" id="KW-1185">Reference proteome</keyword>
<reference evidence="3" key="1">
    <citation type="submission" date="2016-05" db="EMBL/GenBank/DDBJ databases">
        <title>Paenibacillus oryzae. sp. nov., isolated from the rice root.</title>
        <authorList>
            <person name="Zhang J."/>
            <person name="Zhang X."/>
        </authorList>
    </citation>
    <scope>NUCLEOTIDE SEQUENCE [LARGE SCALE GENOMIC DNA]</scope>
    <source>
        <strain evidence="3">KCTC13222</strain>
    </source>
</reference>
<gene>
    <name evidence="2" type="ORF">A8709_12050</name>
</gene>
<dbReference type="Proteomes" id="UP000093309">
    <property type="component" value="Unassembled WGS sequence"/>
</dbReference>
<keyword evidence="1" id="KW-0812">Transmembrane</keyword>
<keyword evidence="1" id="KW-1133">Transmembrane helix</keyword>
<dbReference type="OrthoDB" id="2622949at2"/>
<accession>A0A1C0ZR38</accession>
<dbReference type="EMBL" id="LYPC01000032">
    <property type="protein sequence ID" value="OCT10524.1"/>
    <property type="molecule type" value="Genomic_DNA"/>
</dbReference>
<feature type="transmembrane region" description="Helical" evidence="1">
    <location>
        <begin position="65"/>
        <end position="83"/>
    </location>
</feature>
<dbReference type="AlphaFoldDB" id="A0A1C0ZR38"/>
<dbReference type="STRING" id="512399.A8709_12050"/>
<evidence type="ECO:0000256" key="1">
    <source>
        <dbReference type="SAM" id="Phobius"/>
    </source>
</evidence>
<comment type="caution">
    <text evidence="2">The sequence shown here is derived from an EMBL/GenBank/DDBJ whole genome shotgun (WGS) entry which is preliminary data.</text>
</comment>
<evidence type="ECO:0000313" key="3">
    <source>
        <dbReference type="Proteomes" id="UP000093309"/>
    </source>
</evidence>
<evidence type="ECO:0000313" key="2">
    <source>
        <dbReference type="EMBL" id="OCT10524.1"/>
    </source>
</evidence>
<sequence>MKISYVIVLIYMMYILYKSYRSFQVKKQVHPITLVGSSNYKKSFIMILFMVSLPFILGLDTNAKYGLLIVIVLINTLIDRVYLGDNGIKLSDEFIPKADIMSYYIVAGKVDQFELFVRGKENSVKITVHKRNVAESMEAVLAAWKPVS</sequence>
<feature type="transmembrane region" description="Helical" evidence="1">
    <location>
        <begin position="6"/>
        <end position="23"/>
    </location>
</feature>
<evidence type="ECO:0008006" key="4">
    <source>
        <dbReference type="Google" id="ProtNLM"/>
    </source>
</evidence>